<keyword evidence="4" id="KW-1185">Reference proteome</keyword>
<protein>
    <submittedName>
        <fullName evidence="3">Uncharacterized protein</fullName>
    </submittedName>
</protein>
<dbReference type="AlphaFoldDB" id="A0A5B2VDX9"/>
<evidence type="ECO:0000313" key="4">
    <source>
        <dbReference type="Proteomes" id="UP000323142"/>
    </source>
</evidence>
<accession>A0A5B2VDX9</accession>
<feature type="signal peptide" evidence="2">
    <location>
        <begin position="1"/>
        <end position="34"/>
    </location>
</feature>
<dbReference type="EMBL" id="VUOA01000025">
    <property type="protein sequence ID" value="KAA2236632.1"/>
    <property type="molecule type" value="Genomic_DNA"/>
</dbReference>
<comment type="caution">
    <text evidence="3">The sequence shown here is derived from an EMBL/GenBank/DDBJ whole genome shotgun (WGS) entry which is preliminary data.</text>
</comment>
<sequence>MNRIASPRPRAASRALLGALALVSALAAAAPAAAQEPAPWRDEGTGCWYLRGGTGLTPRLRRDGTPDCPGAPPALTAPPVAAAPSRWAEGLDERATRDLARAVERLEREMAALRQAIERQAR</sequence>
<feature type="region of interest" description="Disordered" evidence="1">
    <location>
        <begin position="63"/>
        <end position="82"/>
    </location>
</feature>
<gene>
    <name evidence="3" type="ORF">F0L46_14300</name>
</gene>
<reference evidence="3 4" key="2">
    <citation type="submission" date="2019-09" db="EMBL/GenBank/DDBJ databases">
        <authorList>
            <person name="Jin C."/>
        </authorList>
    </citation>
    <scope>NUCLEOTIDE SEQUENCE [LARGE SCALE GENOMIC DNA]</scope>
    <source>
        <strain evidence="3 4">BN140002</strain>
    </source>
</reference>
<proteinExistence type="predicted"/>
<name>A0A5B2VDX9_9HYPH</name>
<organism evidence="3 4">
    <name type="scientific">Salinarimonas soli</name>
    <dbReference type="NCBI Taxonomy" id="1638099"/>
    <lineage>
        <taxon>Bacteria</taxon>
        <taxon>Pseudomonadati</taxon>
        <taxon>Pseudomonadota</taxon>
        <taxon>Alphaproteobacteria</taxon>
        <taxon>Hyphomicrobiales</taxon>
        <taxon>Salinarimonadaceae</taxon>
        <taxon>Salinarimonas</taxon>
    </lineage>
</organism>
<evidence type="ECO:0000256" key="1">
    <source>
        <dbReference type="SAM" id="MobiDB-lite"/>
    </source>
</evidence>
<evidence type="ECO:0000256" key="2">
    <source>
        <dbReference type="SAM" id="SignalP"/>
    </source>
</evidence>
<keyword evidence="2" id="KW-0732">Signal</keyword>
<reference evidence="3 4" key="1">
    <citation type="submission" date="2019-09" db="EMBL/GenBank/DDBJ databases">
        <title>Salinarimonas rosea gen. nov., sp. nov., a new member of the a-2 subgroup of the Proteobacteria.</title>
        <authorList>
            <person name="Liu J."/>
        </authorList>
    </citation>
    <scope>NUCLEOTIDE SEQUENCE [LARGE SCALE GENOMIC DNA]</scope>
    <source>
        <strain evidence="3 4">BN140002</strain>
    </source>
</reference>
<feature type="chain" id="PRO_5023032921" evidence="2">
    <location>
        <begin position="35"/>
        <end position="122"/>
    </location>
</feature>
<evidence type="ECO:0000313" key="3">
    <source>
        <dbReference type="EMBL" id="KAA2236632.1"/>
    </source>
</evidence>
<dbReference type="Proteomes" id="UP000323142">
    <property type="component" value="Unassembled WGS sequence"/>
</dbReference>
<dbReference type="RefSeq" id="WP_149818644.1">
    <property type="nucleotide sequence ID" value="NZ_VUOA01000025.1"/>
</dbReference>